<evidence type="ECO:0000256" key="4">
    <source>
        <dbReference type="ARBA" id="ARBA00022840"/>
    </source>
</evidence>
<keyword evidence="5" id="KW-1133">Transmembrane helix</keyword>
<evidence type="ECO:0000256" key="3">
    <source>
        <dbReference type="ARBA" id="ARBA00022777"/>
    </source>
</evidence>
<dbReference type="InterPro" id="IPR000719">
    <property type="entry name" value="Prot_kinase_dom"/>
</dbReference>
<evidence type="ECO:0000256" key="1">
    <source>
        <dbReference type="ARBA" id="ARBA00022679"/>
    </source>
</evidence>
<feature type="transmembrane region" description="Helical" evidence="5">
    <location>
        <begin position="317"/>
        <end position="336"/>
    </location>
</feature>
<protein>
    <submittedName>
        <fullName evidence="7">Serine/threonine protein kinase</fullName>
    </submittedName>
</protein>
<evidence type="ECO:0000256" key="2">
    <source>
        <dbReference type="ARBA" id="ARBA00022741"/>
    </source>
</evidence>
<organism evidence="7 8">
    <name type="scientific">Nannocystis pusilla</name>
    <dbReference type="NCBI Taxonomy" id="889268"/>
    <lineage>
        <taxon>Bacteria</taxon>
        <taxon>Pseudomonadati</taxon>
        <taxon>Myxococcota</taxon>
        <taxon>Polyangia</taxon>
        <taxon>Nannocystales</taxon>
        <taxon>Nannocystaceae</taxon>
        <taxon>Nannocystis</taxon>
    </lineage>
</organism>
<dbReference type="InterPro" id="IPR011009">
    <property type="entry name" value="Kinase-like_dom_sf"/>
</dbReference>
<dbReference type="Gene3D" id="3.30.200.20">
    <property type="entry name" value="Phosphorylase Kinase, domain 1"/>
    <property type="match status" value="1"/>
</dbReference>
<keyword evidence="1" id="KW-0808">Transferase</keyword>
<proteinExistence type="predicted"/>
<evidence type="ECO:0000259" key="6">
    <source>
        <dbReference type="PROSITE" id="PS50011"/>
    </source>
</evidence>
<dbReference type="RefSeq" id="WP_224194595.1">
    <property type="nucleotide sequence ID" value="NZ_JAIRAU010000035.1"/>
</dbReference>
<dbReference type="InterPro" id="IPR008271">
    <property type="entry name" value="Ser/Thr_kinase_AS"/>
</dbReference>
<evidence type="ECO:0000313" key="7">
    <source>
        <dbReference type="EMBL" id="MBZ5712841.1"/>
    </source>
</evidence>
<dbReference type="Gene3D" id="1.10.510.10">
    <property type="entry name" value="Transferase(Phosphotransferase) domain 1"/>
    <property type="match status" value="1"/>
</dbReference>
<dbReference type="PANTHER" id="PTHR43289">
    <property type="entry name" value="MITOGEN-ACTIVATED PROTEIN KINASE KINASE KINASE 20-RELATED"/>
    <property type="match status" value="1"/>
</dbReference>
<dbReference type="SUPFAM" id="SSF56112">
    <property type="entry name" value="Protein kinase-like (PK-like)"/>
    <property type="match status" value="1"/>
</dbReference>
<keyword evidence="8" id="KW-1185">Reference proteome</keyword>
<dbReference type="Proteomes" id="UP001139031">
    <property type="component" value="Unassembled WGS sequence"/>
</dbReference>
<reference evidence="7" key="1">
    <citation type="submission" date="2021-08" db="EMBL/GenBank/DDBJ databases">
        <authorList>
            <person name="Stevens D.C."/>
        </authorList>
    </citation>
    <scope>NUCLEOTIDE SEQUENCE</scope>
    <source>
        <strain evidence="7">DSM 53165</strain>
    </source>
</reference>
<keyword evidence="4" id="KW-0067">ATP-binding</keyword>
<dbReference type="InterPro" id="IPR028994">
    <property type="entry name" value="Integrin_alpha_N"/>
</dbReference>
<keyword evidence="3 7" id="KW-0418">Kinase</keyword>
<keyword evidence="5" id="KW-0812">Transmembrane</keyword>
<comment type="caution">
    <text evidence="7">The sequence shown here is derived from an EMBL/GenBank/DDBJ whole genome shotgun (WGS) entry which is preliminary data.</text>
</comment>
<evidence type="ECO:0000313" key="8">
    <source>
        <dbReference type="Proteomes" id="UP001139031"/>
    </source>
</evidence>
<keyword evidence="2" id="KW-0547">Nucleotide-binding</keyword>
<dbReference type="PANTHER" id="PTHR43289:SF34">
    <property type="entry name" value="SERINE_THREONINE-PROTEIN KINASE YBDM-RELATED"/>
    <property type="match status" value="1"/>
</dbReference>
<sequence length="1430" mass="152600">MAETWDCSGDGDVVSNVGSGAAEPATTTHQIGRYRLLRVLGQGGVGVVHAAYDAVLDRVVALKMLRTDRSSAAVVGRFIREAKALARVAHANIVQIYDVNTSAGRVFLAMEYVRGRTLRQQLAEAEPEAPCRRIVDLFVAAGRGLAEVHRAGLVHRDFKPDNVMVGEDGRVLLLDFGLIGDSGSDIAVEPDGRRIAALDLTITGSVLGTPAYMAPEQHRGARADVRSDVFSFCASLYEALYRERPFAAANYETLRAASLAGAVRPPAHSQVPAWLRAVVLRGLRVDPDERWQTMTQLLAALAADPAGRRRDRLRRTALIASIAAVTLVGTLVALHLRRAWTRERIEALAAEHLAAVEAESDPERAAAAFQAFLADPAHQGTRALVRAWQHRGDRRRAAGERDGALADHARAYAEASELEDAQAALRRIAEIHLEGWDTAALSRVVQALPNDPGDPRDSELHVTAALRRRDLATAAALVDASPTSRFTAAGPLLQTLARAQAIDTTASAAMALPPGGPWLAAVVEAGGRDVVLLDHALRPGRRWRSDGQVHLAHGEASWAVTYHLGTAWLIDLAASQEPFVRFPAPAELLPRGIIDAGGTGRPGLYFGYRWPLRGFHVLEADGVPREAHAASGRTDSDLEDMIAADLDGDGVQEIVAAFGPSRAFDLRVFHADAAGRLELVARRPFGWVKSLGVLRRPDGELVLVALRDDHGSNADVFPEPPHFGEAPGVHLLRWTGESLVTRLHMPPPNELALDVVDGVMIAADLDGDGRDELALPIRGGGLIHTMLVRQADDGELSPLILGHSSPLAAVRVGDGPGHALLIADDEHALWGLGLGDTPLPPAPAPAPASAPPPAGLHDELLRARWTRADELAAGGLPASAAEILRTAGPLVADEAVRRRFMDRAAALLAVAGQAEAALELDAGSLDDPELAPAALLRRAELLTELGRHREALAAARQLRAHPRRNLSQEIAAEEVLARLSPLLDAGEAVELRFSGGAFAPAWQLERPAALRLDPVSGGLHVDALAAQTRLAALPVRWDGGPLELELELEVTHAEYHTELRVALHDADGQPLLGVGVDARGDRRFRRHGTHCLPVAQERSELMARDVASAATRRRVVVRATYFPDRDVTICAAEDDGMRALAEHRAVAPPAAGRYTLVLGHEGDVFSPHRIVAEVRRISLHGARLDEAPVDDSPAARAARSLIAGEPLAALAILGDDTGASPRHALIAMLAYDALQDVAGMTRTAALALPGLEDADLLHLLRTRPGLAPTLRAATGPRALWLLADTWPGLARHHFDDPVVQQAMLAALAGVEATAAADAPTRRALRALLHARAKIRSQLGDTALARRDFEAALAALDDEPDDSAGSQRAETHLALALLLAEADPPAALSHAVRAVASDAAPELVRDRLRREPALAGRIADDPAWRSLVADR</sequence>
<keyword evidence="7" id="KW-0723">Serine/threonine-protein kinase</keyword>
<dbReference type="PROSITE" id="PS50011">
    <property type="entry name" value="PROTEIN_KINASE_DOM"/>
    <property type="match status" value="1"/>
</dbReference>
<gene>
    <name evidence="7" type="ORF">K7C98_26680</name>
</gene>
<dbReference type="Pfam" id="PF00069">
    <property type="entry name" value="Pkinase"/>
    <property type="match status" value="1"/>
</dbReference>
<feature type="domain" description="Protein kinase" evidence="6">
    <location>
        <begin position="34"/>
        <end position="302"/>
    </location>
</feature>
<evidence type="ECO:0000256" key="5">
    <source>
        <dbReference type="SAM" id="Phobius"/>
    </source>
</evidence>
<accession>A0ABS7TXG1</accession>
<name>A0ABS7TXG1_9BACT</name>
<dbReference type="GO" id="GO:0004674">
    <property type="term" value="F:protein serine/threonine kinase activity"/>
    <property type="evidence" value="ECO:0007669"/>
    <property type="project" value="UniProtKB-KW"/>
</dbReference>
<dbReference type="PROSITE" id="PS00108">
    <property type="entry name" value="PROTEIN_KINASE_ST"/>
    <property type="match status" value="1"/>
</dbReference>
<keyword evidence="5" id="KW-0472">Membrane</keyword>
<dbReference type="SUPFAM" id="SSF69318">
    <property type="entry name" value="Integrin alpha N-terminal domain"/>
    <property type="match status" value="1"/>
</dbReference>
<dbReference type="CDD" id="cd14014">
    <property type="entry name" value="STKc_PknB_like"/>
    <property type="match status" value="1"/>
</dbReference>
<dbReference type="EMBL" id="JAIRAU010000035">
    <property type="protein sequence ID" value="MBZ5712841.1"/>
    <property type="molecule type" value="Genomic_DNA"/>
</dbReference>